<gene>
    <name evidence="2" type="ORF">AWW66_27430</name>
</gene>
<name>A0A136PKC5_9ACTN</name>
<feature type="region of interest" description="Disordered" evidence="1">
    <location>
        <begin position="1"/>
        <end position="117"/>
    </location>
</feature>
<feature type="compositionally biased region" description="Polar residues" evidence="1">
    <location>
        <begin position="55"/>
        <end position="67"/>
    </location>
</feature>
<evidence type="ECO:0008006" key="4">
    <source>
        <dbReference type="Google" id="ProtNLM"/>
    </source>
</evidence>
<comment type="caution">
    <text evidence="2">The sequence shown here is derived from an EMBL/GenBank/DDBJ whole genome shotgun (WGS) entry which is preliminary data.</text>
</comment>
<sequence>MAGRFGVGAGGKADREGSDEPSRNEVIPMRKQMEGDNQRRRALARQARERGRQASETGASLSATKQLSHLDRGKRSGPAPAGRHKPDSTRGGPTTPPPAPRPQTTAARPTPPTSVPRGYRALVEEIGRRSGTDFAVAKVGAEATVLSLGGALDQPDRLRLFAAVPMKLHDVFPVDGVRRHQDLPGFLAEVARLSAATPEQARYQAEATIAALAEAEPDLVASLPVPPGLRELFPPAG</sequence>
<dbReference type="EMBL" id="LRQV01000149">
    <property type="protein sequence ID" value="KXK58859.1"/>
    <property type="molecule type" value="Genomic_DNA"/>
</dbReference>
<protein>
    <recommendedName>
        <fullName evidence="4">DUF2267 domain-containing protein</fullName>
    </recommendedName>
</protein>
<proteinExistence type="predicted"/>
<dbReference type="Pfam" id="PF10025">
    <property type="entry name" value="DUF2267"/>
    <property type="match status" value="1"/>
</dbReference>
<feature type="compositionally biased region" description="Gly residues" evidence="1">
    <location>
        <begin position="1"/>
        <end position="11"/>
    </location>
</feature>
<feature type="compositionally biased region" description="Basic and acidic residues" evidence="1">
    <location>
        <begin position="12"/>
        <end position="23"/>
    </location>
</feature>
<organism evidence="2 3">
    <name type="scientific">Micromonospora rosaria</name>
    <dbReference type="NCBI Taxonomy" id="47874"/>
    <lineage>
        <taxon>Bacteria</taxon>
        <taxon>Bacillati</taxon>
        <taxon>Actinomycetota</taxon>
        <taxon>Actinomycetes</taxon>
        <taxon>Micromonosporales</taxon>
        <taxon>Micromonosporaceae</taxon>
        <taxon>Micromonospora</taxon>
    </lineage>
</organism>
<dbReference type="Proteomes" id="UP000070620">
    <property type="component" value="Unassembled WGS sequence"/>
</dbReference>
<evidence type="ECO:0000313" key="3">
    <source>
        <dbReference type="Proteomes" id="UP000070620"/>
    </source>
</evidence>
<dbReference type="InterPro" id="IPR018727">
    <property type="entry name" value="DUF2267"/>
</dbReference>
<keyword evidence="3" id="KW-1185">Reference proteome</keyword>
<evidence type="ECO:0000256" key="1">
    <source>
        <dbReference type="SAM" id="MobiDB-lite"/>
    </source>
</evidence>
<accession>A0A136PKC5</accession>
<evidence type="ECO:0000313" key="2">
    <source>
        <dbReference type="EMBL" id="KXK58859.1"/>
    </source>
</evidence>
<dbReference type="AlphaFoldDB" id="A0A136PKC5"/>
<reference evidence="2 3" key="1">
    <citation type="submission" date="2016-01" db="EMBL/GenBank/DDBJ databases">
        <title>Whole genome sequence and analysis of Micromonospora rosaria DSM 803, which can produce antibacterial substance rosamicin.</title>
        <authorList>
            <person name="Yang H."/>
            <person name="He X."/>
            <person name="Zhu D."/>
        </authorList>
    </citation>
    <scope>NUCLEOTIDE SEQUENCE [LARGE SCALE GENOMIC DNA]</scope>
    <source>
        <strain evidence="2 3">DSM 803</strain>
    </source>
</reference>